<dbReference type="EMBL" id="WIUZ02000008">
    <property type="protein sequence ID" value="KAF9784801.1"/>
    <property type="molecule type" value="Genomic_DNA"/>
</dbReference>
<proteinExistence type="predicted"/>
<keyword evidence="3" id="KW-1185">Reference proteome</keyword>
<sequence length="182" mass="20734">MLRILGLAWDVLRTMKRPQKYLKFPLLGPHLTRNPTCTLLHLLPLIPSILTTIILPQSIRLRLSTRDAFPLTRSSKNLMKMIKAMISLRPPPGMQRYPPLEIQYPPPLGIQYPPFSTSCLRLPMIRLFFPRLLSPSSLLRCSRTRLSSLSSLPKILMLSGTLPPISRLHLMTRTFASQSRAS</sequence>
<reference evidence="2" key="1">
    <citation type="journal article" date="2020" name="Nat. Commun.">
        <title>Large-scale genome sequencing of mycorrhizal fungi provides insights into the early evolution of symbiotic traits.</title>
        <authorList>
            <person name="Miyauchi S."/>
            <person name="Kiss E."/>
            <person name="Kuo A."/>
            <person name="Drula E."/>
            <person name="Kohler A."/>
            <person name="Sanchez-Garcia M."/>
            <person name="Morin E."/>
            <person name="Andreopoulos B."/>
            <person name="Barry K.W."/>
            <person name="Bonito G."/>
            <person name="Buee M."/>
            <person name="Carver A."/>
            <person name="Chen C."/>
            <person name="Cichocki N."/>
            <person name="Clum A."/>
            <person name="Culley D."/>
            <person name="Crous P.W."/>
            <person name="Fauchery L."/>
            <person name="Girlanda M."/>
            <person name="Hayes R.D."/>
            <person name="Keri Z."/>
            <person name="LaButti K."/>
            <person name="Lipzen A."/>
            <person name="Lombard V."/>
            <person name="Magnuson J."/>
            <person name="Maillard F."/>
            <person name="Murat C."/>
            <person name="Nolan M."/>
            <person name="Ohm R.A."/>
            <person name="Pangilinan J."/>
            <person name="Pereira M.F."/>
            <person name="Perotto S."/>
            <person name="Peter M."/>
            <person name="Pfister S."/>
            <person name="Riley R."/>
            <person name="Sitrit Y."/>
            <person name="Stielow J.B."/>
            <person name="Szollosi G."/>
            <person name="Zifcakova L."/>
            <person name="Stursova M."/>
            <person name="Spatafora J.W."/>
            <person name="Tedersoo L."/>
            <person name="Vaario L.M."/>
            <person name="Yamada A."/>
            <person name="Yan M."/>
            <person name="Wang P."/>
            <person name="Xu J."/>
            <person name="Bruns T."/>
            <person name="Baldrian P."/>
            <person name="Vilgalys R."/>
            <person name="Dunand C."/>
            <person name="Henrissat B."/>
            <person name="Grigoriev I.V."/>
            <person name="Hibbett D."/>
            <person name="Nagy L.G."/>
            <person name="Martin F.M."/>
        </authorList>
    </citation>
    <scope>NUCLEOTIDE SEQUENCE</scope>
    <source>
        <strain evidence="2">UH-Tt-Lm1</strain>
    </source>
</reference>
<reference evidence="2" key="2">
    <citation type="submission" date="2020-11" db="EMBL/GenBank/DDBJ databases">
        <authorList>
            <consortium name="DOE Joint Genome Institute"/>
            <person name="Kuo A."/>
            <person name="Miyauchi S."/>
            <person name="Kiss E."/>
            <person name="Drula E."/>
            <person name="Kohler A."/>
            <person name="Sanchez-Garcia M."/>
            <person name="Andreopoulos B."/>
            <person name="Barry K.W."/>
            <person name="Bonito G."/>
            <person name="Buee M."/>
            <person name="Carver A."/>
            <person name="Chen C."/>
            <person name="Cichocki N."/>
            <person name="Clum A."/>
            <person name="Culley D."/>
            <person name="Crous P.W."/>
            <person name="Fauchery L."/>
            <person name="Girlanda M."/>
            <person name="Hayes R."/>
            <person name="Keri Z."/>
            <person name="Labutti K."/>
            <person name="Lipzen A."/>
            <person name="Lombard V."/>
            <person name="Magnuson J."/>
            <person name="Maillard F."/>
            <person name="Morin E."/>
            <person name="Murat C."/>
            <person name="Nolan M."/>
            <person name="Ohm R."/>
            <person name="Pangilinan J."/>
            <person name="Pereira M."/>
            <person name="Perotto S."/>
            <person name="Peter M."/>
            <person name="Riley R."/>
            <person name="Sitrit Y."/>
            <person name="Stielow B."/>
            <person name="Szollosi G."/>
            <person name="Zifcakova L."/>
            <person name="Stursova M."/>
            <person name="Spatafora J.W."/>
            <person name="Tedersoo L."/>
            <person name="Vaario L.-M."/>
            <person name="Yamada A."/>
            <person name="Yan M."/>
            <person name="Wang P."/>
            <person name="Xu J."/>
            <person name="Bruns T."/>
            <person name="Baldrian P."/>
            <person name="Vilgalys R."/>
            <person name="Henrissat B."/>
            <person name="Grigoriev I.V."/>
            <person name="Hibbett D."/>
            <person name="Nagy L.G."/>
            <person name="Martin F.M."/>
        </authorList>
    </citation>
    <scope>NUCLEOTIDE SEQUENCE</scope>
    <source>
        <strain evidence="2">UH-Tt-Lm1</strain>
    </source>
</reference>
<evidence type="ECO:0000313" key="2">
    <source>
        <dbReference type="EMBL" id="KAF9784801.1"/>
    </source>
</evidence>
<protein>
    <submittedName>
        <fullName evidence="2">Uncharacterized protein</fullName>
    </submittedName>
</protein>
<accession>A0A9P6HE48</accession>
<gene>
    <name evidence="2" type="ORF">BJ322DRAFT_1066459</name>
    <name evidence="1" type="ORF">BJ322DRAFT_1071483</name>
</gene>
<dbReference type="EMBL" id="WIUZ02000010">
    <property type="protein sequence ID" value="KAF9783522.1"/>
    <property type="molecule type" value="Genomic_DNA"/>
</dbReference>
<organism evidence="2 3">
    <name type="scientific">Thelephora terrestris</name>
    <dbReference type="NCBI Taxonomy" id="56493"/>
    <lineage>
        <taxon>Eukaryota</taxon>
        <taxon>Fungi</taxon>
        <taxon>Dikarya</taxon>
        <taxon>Basidiomycota</taxon>
        <taxon>Agaricomycotina</taxon>
        <taxon>Agaricomycetes</taxon>
        <taxon>Thelephorales</taxon>
        <taxon>Thelephoraceae</taxon>
        <taxon>Thelephora</taxon>
    </lineage>
</organism>
<evidence type="ECO:0000313" key="1">
    <source>
        <dbReference type="EMBL" id="KAF9783522.1"/>
    </source>
</evidence>
<name>A0A9P6HE48_9AGAM</name>
<evidence type="ECO:0000313" key="3">
    <source>
        <dbReference type="Proteomes" id="UP000736335"/>
    </source>
</evidence>
<dbReference type="Proteomes" id="UP000736335">
    <property type="component" value="Unassembled WGS sequence"/>
</dbReference>
<dbReference type="AlphaFoldDB" id="A0A9P6HE48"/>
<comment type="caution">
    <text evidence="2">The sequence shown here is derived from an EMBL/GenBank/DDBJ whole genome shotgun (WGS) entry which is preliminary data.</text>
</comment>